<dbReference type="Pfam" id="PF07690">
    <property type="entry name" value="MFS_1"/>
    <property type="match status" value="1"/>
</dbReference>
<feature type="transmembrane region" description="Helical" evidence="7">
    <location>
        <begin position="89"/>
        <end position="108"/>
    </location>
</feature>
<keyword evidence="2" id="KW-0813">Transport</keyword>
<evidence type="ECO:0000256" key="5">
    <source>
        <dbReference type="ARBA" id="ARBA00022989"/>
    </source>
</evidence>
<proteinExistence type="predicted"/>
<name>A0A1G8R3V7_9RHOB</name>
<dbReference type="STRING" id="571298.SAMN04488026_101248"/>
<dbReference type="InterPro" id="IPR011701">
    <property type="entry name" value="MFS"/>
</dbReference>
<dbReference type="Proteomes" id="UP000199382">
    <property type="component" value="Unassembled WGS sequence"/>
</dbReference>
<evidence type="ECO:0000256" key="6">
    <source>
        <dbReference type="ARBA" id="ARBA00023136"/>
    </source>
</evidence>
<dbReference type="AlphaFoldDB" id="A0A1G8R3V7"/>
<evidence type="ECO:0000256" key="7">
    <source>
        <dbReference type="SAM" id="Phobius"/>
    </source>
</evidence>
<feature type="transmembrane region" description="Helical" evidence="7">
    <location>
        <begin position="188"/>
        <end position="207"/>
    </location>
</feature>
<keyword evidence="6 7" id="KW-0472">Membrane</keyword>
<feature type="transmembrane region" description="Helical" evidence="7">
    <location>
        <begin position="114"/>
        <end position="137"/>
    </location>
</feature>
<dbReference type="Gene3D" id="1.20.1720.10">
    <property type="entry name" value="Multidrug resistance protein D"/>
    <property type="match status" value="1"/>
</dbReference>
<comment type="subcellular location">
    <subcellularLocation>
        <location evidence="1">Cell membrane</location>
        <topology evidence="1">Multi-pass membrane protein</topology>
    </subcellularLocation>
</comment>
<evidence type="ECO:0000256" key="3">
    <source>
        <dbReference type="ARBA" id="ARBA00022475"/>
    </source>
</evidence>
<feature type="transmembrane region" description="Helical" evidence="7">
    <location>
        <begin position="57"/>
        <end position="77"/>
    </location>
</feature>
<dbReference type="PANTHER" id="PTHR42718:SF46">
    <property type="entry name" value="BLR6921 PROTEIN"/>
    <property type="match status" value="1"/>
</dbReference>
<dbReference type="EMBL" id="FNEK01000012">
    <property type="protein sequence ID" value="SDJ11659.1"/>
    <property type="molecule type" value="Genomic_DNA"/>
</dbReference>
<dbReference type="GO" id="GO:0022857">
    <property type="term" value="F:transmembrane transporter activity"/>
    <property type="evidence" value="ECO:0007669"/>
    <property type="project" value="InterPro"/>
</dbReference>
<dbReference type="InterPro" id="IPR036259">
    <property type="entry name" value="MFS_trans_sf"/>
</dbReference>
<accession>A0A1G8R3V7</accession>
<feature type="transmembrane region" description="Helical" evidence="7">
    <location>
        <begin position="158"/>
        <end position="182"/>
    </location>
</feature>
<evidence type="ECO:0000256" key="1">
    <source>
        <dbReference type="ARBA" id="ARBA00004651"/>
    </source>
</evidence>
<gene>
    <name evidence="9" type="ORF">SAMN04488026_101248</name>
</gene>
<keyword evidence="10" id="KW-1185">Reference proteome</keyword>
<keyword evidence="3" id="KW-1003">Cell membrane</keyword>
<dbReference type="SUPFAM" id="SSF103473">
    <property type="entry name" value="MFS general substrate transporter"/>
    <property type="match status" value="1"/>
</dbReference>
<organism evidence="9 10">
    <name type="scientific">Aliiruegeria lutimaris</name>
    <dbReference type="NCBI Taxonomy" id="571298"/>
    <lineage>
        <taxon>Bacteria</taxon>
        <taxon>Pseudomonadati</taxon>
        <taxon>Pseudomonadota</taxon>
        <taxon>Alphaproteobacteria</taxon>
        <taxon>Rhodobacterales</taxon>
        <taxon>Roseobacteraceae</taxon>
        <taxon>Aliiruegeria</taxon>
    </lineage>
</organism>
<dbReference type="GO" id="GO:0016020">
    <property type="term" value="C:membrane"/>
    <property type="evidence" value="ECO:0007669"/>
    <property type="project" value="UniProtKB-SubCell"/>
</dbReference>
<keyword evidence="4 7" id="KW-0812">Transmembrane</keyword>
<protein>
    <submittedName>
        <fullName evidence="9">Major Facilitator Superfamily protein</fullName>
    </submittedName>
</protein>
<reference evidence="9 10" key="1">
    <citation type="submission" date="2016-10" db="EMBL/GenBank/DDBJ databases">
        <authorList>
            <person name="de Groot N.N."/>
        </authorList>
    </citation>
    <scope>NUCLEOTIDE SEQUENCE [LARGE SCALE GENOMIC DNA]</scope>
    <source>
        <strain evidence="9 10">DSM 25294</strain>
    </source>
</reference>
<dbReference type="InterPro" id="IPR020846">
    <property type="entry name" value="MFS_dom"/>
</dbReference>
<feature type="transmembrane region" description="Helical" evidence="7">
    <location>
        <begin position="22"/>
        <end position="45"/>
    </location>
</feature>
<evidence type="ECO:0000313" key="9">
    <source>
        <dbReference type="EMBL" id="SDJ11659.1"/>
    </source>
</evidence>
<evidence type="ECO:0000313" key="10">
    <source>
        <dbReference type="Proteomes" id="UP000199382"/>
    </source>
</evidence>
<feature type="domain" description="Major facilitator superfamily (MFS) profile" evidence="8">
    <location>
        <begin position="23"/>
        <end position="211"/>
    </location>
</feature>
<dbReference type="PANTHER" id="PTHR42718">
    <property type="entry name" value="MAJOR FACILITATOR SUPERFAMILY MULTIDRUG TRANSPORTER MFSC"/>
    <property type="match status" value="1"/>
</dbReference>
<evidence type="ECO:0000256" key="2">
    <source>
        <dbReference type="ARBA" id="ARBA00022448"/>
    </source>
</evidence>
<evidence type="ECO:0000256" key="4">
    <source>
        <dbReference type="ARBA" id="ARBA00022692"/>
    </source>
</evidence>
<keyword evidence="5 7" id="KW-1133">Transmembrane helix</keyword>
<dbReference type="PROSITE" id="PS50850">
    <property type="entry name" value="MFS"/>
    <property type="match status" value="1"/>
</dbReference>
<evidence type="ECO:0000259" key="8">
    <source>
        <dbReference type="PROSITE" id="PS50850"/>
    </source>
</evidence>
<sequence length="211" mass="21461">MRANATPSGLTMILTPPTHREVVLALIVLSCAMIVLDISIMLTALPRLQADLGFTNAGLSWVSSIYTLFFGGFLLLGGKLGDLFGRRRMYMLGLAIFALASLAIGAAQSAGFIIAARAVQGLGAAMAPLTSVGVAAVEPRDVGAASGTVNVAHQMGSSLGLALLVALAALTSTAGNSAAAIAERTSHALMGGAFLVALAIVSKLFILRRPA</sequence>